<name>A0A976M455_THEOR</name>
<dbReference type="OrthoDB" id="3689at2759"/>
<dbReference type="PANTHER" id="PTHR46176:SF1">
    <property type="entry name" value="LD21662P"/>
    <property type="match status" value="1"/>
</dbReference>
<evidence type="ECO:0000256" key="4">
    <source>
        <dbReference type="SAM" id="MobiDB-lite"/>
    </source>
</evidence>
<gene>
    <name evidence="5" type="ORF">MACJ_000505</name>
</gene>
<evidence type="ECO:0000256" key="3">
    <source>
        <dbReference type="SAM" id="Coils"/>
    </source>
</evidence>
<evidence type="ECO:0000256" key="2">
    <source>
        <dbReference type="ARBA" id="ARBA00023054"/>
    </source>
</evidence>
<proteinExistence type="inferred from homology"/>
<evidence type="ECO:0000313" key="6">
    <source>
        <dbReference type="Proteomes" id="UP000244803"/>
    </source>
</evidence>
<organism evidence="5 6">
    <name type="scientific">Theileria orientalis</name>
    <dbReference type="NCBI Taxonomy" id="68886"/>
    <lineage>
        <taxon>Eukaryota</taxon>
        <taxon>Sar</taxon>
        <taxon>Alveolata</taxon>
        <taxon>Apicomplexa</taxon>
        <taxon>Aconoidasida</taxon>
        <taxon>Piroplasmida</taxon>
        <taxon>Theileriidae</taxon>
        <taxon>Theileria</taxon>
    </lineage>
</organism>
<evidence type="ECO:0000313" key="5">
    <source>
        <dbReference type="EMBL" id="UKJ88062.2"/>
    </source>
</evidence>
<protein>
    <submittedName>
        <fullName evidence="5">Uncharacterized protein</fullName>
    </submittedName>
</protein>
<accession>A0A976M455</accession>
<dbReference type="Proteomes" id="UP000244803">
    <property type="component" value="Chromosome 1"/>
</dbReference>
<dbReference type="AlphaFoldDB" id="A0A976M455"/>
<feature type="region of interest" description="Disordered" evidence="4">
    <location>
        <begin position="182"/>
        <end position="217"/>
    </location>
</feature>
<feature type="compositionally biased region" description="Polar residues" evidence="4">
    <location>
        <begin position="201"/>
        <end position="214"/>
    </location>
</feature>
<keyword evidence="2 3" id="KW-0175">Coiled coil</keyword>
<dbReference type="Pfam" id="PF16046">
    <property type="entry name" value="FAM76"/>
    <property type="match status" value="1"/>
</dbReference>
<dbReference type="GO" id="GO:0016607">
    <property type="term" value="C:nuclear speck"/>
    <property type="evidence" value="ECO:0007669"/>
    <property type="project" value="TreeGrafter"/>
</dbReference>
<feature type="coiled-coil region" evidence="3">
    <location>
        <begin position="221"/>
        <end position="248"/>
    </location>
</feature>
<dbReference type="PANTHER" id="PTHR46176">
    <property type="entry name" value="LD21662P"/>
    <property type="match status" value="1"/>
</dbReference>
<dbReference type="InterPro" id="IPR032017">
    <property type="entry name" value="FAM76"/>
</dbReference>
<comment type="similarity">
    <text evidence="1">Belongs to the FAM76 family.</text>
</comment>
<reference evidence="5" key="1">
    <citation type="submission" date="2022-07" db="EMBL/GenBank/DDBJ databases">
        <title>Evaluation of T. orientalis genome assembly methods using nanopore sequencing and analysis of variation between genomes.</title>
        <authorList>
            <person name="Yam J."/>
            <person name="Micallef M.L."/>
            <person name="Liu M."/>
            <person name="Djordjevic S.P."/>
            <person name="Bogema D.R."/>
            <person name="Jenkins C."/>
        </authorList>
    </citation>
    <scope>NUCLEOTIDE SEQUENCE</scope>
    <source>
        <strain evidence="5">Fish Creek</strain>
    </source>
</reference>
<sequence length="252" mass="29137">MVADDDFIGGVQISESPKNVWDIIKRSEKNCLCLNCGRHRWKNKDVKLCDKCYRSCSREKCVHCKTEFSFHKFCEKAAKTYRRHVCLNCAKNIATYNTDPKLCRFCTCWSAWKETSECDRCFKMLELFGNPTNCESCNKNCYFNKGEESRSKVDGLKLCYLCTYDYKKNDYYNKRRLMSANNHASNNPVSGAHGLSGDGTARNSDTSPGTNLSNDHVDVEKEYLRDLVAKLEKEVEELKRENEKLKLRATED</sequence>
<dbReference type="EMBL" id="CP056065">
    <property type="protein sequence ID" value="UKJ88062.2"/>
    <property type="molecule type" value="Genomic_DNA"/>
</dbReference>
<evidence type="ECO:0000256" key="1">
    <source>
        <dbReference type="ARBA" id="ARBA00009097"/>
    </source>
</evidence>